<comment type="pathway">
    <text evidence="2">Carbohydrate acid metabolism; 2-dehydro-3-deoxy-D-gluconate degradation; D-glyceraldehyde 3-phosphate and pyruvate from 2-dehydro-3-deoxy-D-gluconate: step 2/2.</text>
</comment>
<dbReference type="InterPro" id="IPR031338">
    <property type="entry name" value="KDPG/KHG_AS_2"/>
</dbReference>
<protein>
    <recommendedName>
        <fullName evidence="5">2-dehydro-3-deoxy-phosphogluconate aldolase</fullName>
        <ecNumber evidence="5">4.1.2.14</ecNumber>
    </recommendedName>
</protein>
<organism evidence="9 10">
    <name type="scientific">Pontiella desulfatans</name>
    <dbReference type="NCBI Taxonomy" id="2750659"/>
    <lineage>
        <taxon>Bacteria</taxon>
        <taxon>Pseudomonadati</taxon>
        <taxon>Kiritimatiellota</taxon>
        <taxon>Kiritimatiellia</taxon>
        <taxon>Kiritimatiellales</taxon>
        <taxon>Pontiellaceae</taxon>
        <taxon>Pontiella</taxon>
    </lineage>
</organism>
<dbReference type="PROSITE" id="PS00160">
    <property type="entry name" value="ALDOLASE_KDPG_KHG_2"/>
    <property type="match status" value="1"/>
</dbReference>
<comment type="catalytic activity">
    <reaction evidence="1">
        <text>2-dehydro-3-deoxy-6-phospho-D-gluconate = D-glyceraldehyde 3-phosphate + pyruvate</text>
        <dbReference type="Rhea" id="RHEA:17089"/>
        <dbReference type="ChEBI" id="CHEBI:15361"/>
        <dbReference type="ChEBI" id="CHEBI:57569"/>
        <dbReference type="ChEBI" id="CHEBI:59776"/>
        <dbReference type="EC" id="4.1.2.14"/>
    </reaction>
</comment>
<dbReference type="InterPro" id="IPR013785">
    <property type="entry name" value="Aldolase_TIM"/>
</dbReference>
<comment type="similarity">
    <text evidence="3">Belongs to the KHG/KDPG aldolase family.</text>
</comment>
<dbReference type="EC" id="4.1.2.14" evidence="5"/>
<proteinExistence type="inferred from homology"/>
<keyword evidence="8" id="KW-0119">Carbohydrate metabolism</keyword>
<keyword evidence="7" id="KW-0704">Schiff base</keyword>
<keyword evidence="10" id="KW-1185">Reference proteome</keyword>
<dbReference type="CDD" id="cd00452">
    <property type="entry name" value="KDPG_aldolase"/>
    <property type="match status" value="1"/>
</dbReference>
<dbReference type="EMBL" id="CAAHFG010000002">
    <property type="protein sequence ID" value="VGO14862.1"/>
    <property type="molecule type" value="Genomic_DNA"/>
</dbReference>
<dbReference type="Proteomes" id="UP000366872">
    <property type="component" value="Unassembled WGS sequence"/>
</dbReference>
<reference evidence="9 10" key="1">
    <citation type="submission" date="2019-04" db="EMBL/GenBank/DDBJ databases">
        <authorList>
            <person name="Van Vliet M D."/>
        </authorList>
    </citation>
    <scope>NUCLEOTIDE SEQUENCE [LARGE SCALE GENOMIC DNA]</scope>
    <source>
        <strain evidence="9 10">F1</strain>
    </source>
</reference>
<comment type="subunit">
    <text evidence="4">Homotrimer.</text>
</comment>
<dbReference type="Pfam" id="PF01081">
    <property type="entry name" value="Aldolase"/>
    <property type="match status" value="1"/>
</dbReference>
<dbReference type="PANTHER" id="PTHR30246">
    <property type="entry name" value="2-KETO-3-DEOXY-6-PHOSPHOGLUCONATE ALDOLASE"/>
    <property type="match status" value="1"/>
</dbReference>
<name>A0A6C2U492_PONDE</name>
<keyword evidence="6" id="KW-0456">Lyase</keyword>
<evidence type="ECO:0000256" key="6">
    <source>
        <dbReference type="ARBA" id="ARBA00023239"/>
    </source>
</evidence>
<dbReference type="InterPro" id="IPR000887">
    <property type="entry name" value="Aldlse_KDPG_KHG"/>
</dbReference>
<dbReference type="AlphaFoldDB" id="A0A6C2U492"/>
<dbReference type="GO" id="GO:0008675">
    <property type="term" value="F:2-dehydro-3-deoxy-phosphogluconate aldolase activity"/>
    <property type="evidence" value="ECO:0007669"/>
    <property type="project" value="UniProtKB-EC"/>
</dbReference>
<dbReference type="RefSeq" id="WP_168442345.1">
    <property type="nucleotide sequence ID" value="NZ_CAAHFG010000002.1"/>
</dbReference>
<evidence type="ECO:0000256" key="2">
    <source>
        <dbReference type="ARBA" id="ARBA00004736"/>
    </source>
</evidence>
<gene>
    <name evidence="9" type="primary">eda_2</name>
    <name evidence="9" type="ORF">PDESU_03432</name>
</gene>
<dbReference type="PANTHER" id="PTHR30246:SF1">
    <property type="entry name" value="2-DEHYDRO-3-DEOXY-6-PHOSPHOGALACTONATE ALDOLASE-RELATED"/>
    <property type="match status" value="1"/>
</dbReference>
<evidence type="ECO:0000256" key="1">
    <source>
        <dbReference type="ARBA" id="ARBA00000654"/>
    </source>
</evidence>
<dbReference type="InterPro" id="IPR031337">
    <property type="entry name" value="KDPG/KHG_AS_1"/>
</dbReference>
<evidence type="ECO:0000256" key="5">
    <source>
        <dbReference type="ARBA" id="ARBA00013063"/>
    </source>
</evidence>
<dbReference type="NCBIfam" id="TIGR01182">
    <property type="entry name" value="eda"/>
    <property type="match status" value="1"/>
</dbReference>
<evidence type="ECO:0000256" key="8">
    <source>
        <dbReference type="ARBA" id="ARBA00023277"/>
    </source>
</evidence>
<sequence>MFPAKMMQRLEKGGVVAGFSIENSEQAVPIAKALLAGGIDAIELTLRTPAAMEALKAICDAKLDMLVGVGTILTPGQAVAVKAAGADFAVAPGMNPRVIKAAAEVDLPFAPGIASPSELEIAIENGCRFVKFFPAEAAGGIKYLRSMGAPYKHLDIQYFPLGGLNAENMSDYLKEPNVPVIGGSWIVKKDLVENEDWAGLTAHAAEVRKRVEEG</sequence>
<dbReference type="SUPFAM" id="SSF51569">
    <property type="entry name" value="Aldolase"/>
    <property type="match status" value="1"/>
</dbReference>
<accession>A0A6C2U492</accession>
<evidence type="ECO:0000313" key="10">
    <source>
        <dbReference type="Proteomes" id="UP000366872"/>
    </source>
</evidence>
<evidence type="ECO:0000256" key="4">
    <source>
        <dbReference type="ARBA" id="ARBA00011233"/>
    </source>
</evidence>
<dbReference type="PROSITE" id="PS00159">
    <property type="entry name" value="ALDOLASE_KDPG_KHG_1"/>
    <property type="match status" value="1"/>
</dbReference>
<evidence type="ECO:0000256" key="7">
    <source>
        <dbReference type="ARBA" id="ARBA00023270"/>
    </source>
</evidence>
<evidence type="ECO:0000256" key="3">
    <source>
        <dbReference type="ARBA" id="ARBA00006906"/>
    </source>
</evidence>
<evidence type="ECO:0000313" key="9">
    <source>
        <dbReference type="EMBL" id="VGO14862.1"/>
    </source>
</evidence>
<dbReference type="Gene3D" id="3.20.20.70">
    <property type="entry name" value="Aldolase class I"/>
    <property type="match status" value="1"/>
</dbReference>